<dbReference type="GO" id="GO:0006047">
    <property type="term" value="P:UDP-N-acetylglucosamine metabolic process"/>
    <property type="evidence" value="ECO:0007669"/>
    <property type="project" value="TreeGrafter"/>
</dbReference>
<dbReference type="Gene3D" id="3.40.50.10490">
    <property type="entry name" value="Glucose-6-phosphate isomerase like protein, domain 1"/>
    <property type="match status" value="2"/>
</dbReference>
<evidence type="ECO:0000259" key="11">
    <source>
        <dbReference type="PROSITE" id="PS51278"/>
    </source>
</evidence>
<evidence type="ECO:0000256" key="3">
    <source>
        <dbReference type="ARBA" id="ARBA00012916"/>
    </source>
</evidence>
<dbReference type="GO" id="GO:0046349">
    <property type="term" value="P:amino sugar biosynthetic process"/>
    <property type="evidence" value="ECO:0007669"/>
    <property type="project" value="UniProtKB-ARBA"/>
</dbReference>
<dbReference type="InterPro" id="IPR047084">
    <property type="entry name" value="GFAT_N"/>
</dbReference>
<dbReference type="InterPro" id="IPR017932">
    <property type="entry name" value="GATase_2_dom"/>
</dbReference>
<protein>
    <recommendedName>
        <fullName evidence="4 10">Glutamine--fructose-6-phosphate aminotransferase [isomerizing]</fullName>
        <ecNumber evidence="3 10">2.6.1.16</ecNumber>
    </recommendedName>
    <alternativeName>
        <fullName evidence="10">D-fructose-6-phosphate amidotransferase</fullName>
    </alternativeName>
    <alternativeName>
        <fullName evidence="10">GFAT</fullName>
    </alternativeName>
    <alternativeName>
        <fullName evidence="10">Glucosamine-6-phosphate synthase</fullName>
    </alternativeName>
    <alternativeName>
        <fullName evidence="10">Hexosephosphate aminotransferase</fullName>
    </alternativeName>
    <alternativeName>
        <fullName evidence="10">L-glutamine--D-fructose-6-phosphate amidotransferase</fullName>
    </alternativeName>
</protein>
<comment type="subcellular location">
    <subcellularLocation>
        <location evidence="2 10">Cytoplasm</location>
    </subcellularLocation>
</comment>
<dbReference type="InterPro" id="IPR035490">
    <property type="entry name" value="GlmS/FrlB_SIS"/>
</dbReference>
<evidence type="ECO:0000256" key="7">
    <source>
        <dbReference type="ARBA" id="ARBA00022679"/>
    </source>
</evidence>
<comment type="caution">
    <text evidence="13">The sequence shown here is derived from an EMBL/GenBank/DDBJ whole genome shotgun (WGS) entry which is preliminary data.</text>
</comment>
<feature type="initiator methionine" description="Removed" evidence="10">
    <location>
        <position position="1"/>
    </location>
</feature>
<evidence type="ECO:0000256" key="10">
    <source>
        <dbReference type="HAMAP-Rule" id="MF_00164"/>
    </source>
</evidence>
<dbReference type="InterPro" id="IPR046348">
    <property type="entry name" value="SIS_dom_sf"/>
</dbReference>
<evidence type="ECO:0000313" key="13">
    <source>
        <dbReference type="EMBL" id="KEJ91619.1"/>
    </source>
</evidence>
<dbReference type="NCBIfam" id="NF001484">
    <property type="entry name" value="PRK00331.1"/>
    <property type="match status" value="1"/>
</dbReference>
<dbReference type="SUPFAM" id="SSF53697">
    <property type="entry name" value="SIS domain"/>
    <property type="match status" value="1"/>
</dbReference>
<dbReference type="OrthoDB" id="106547at2"/>
<dbReference type="Pfam" id="PF13522">
    <property type="entry name" value="GATase_6"/>
    <property type="match status" value="1"/>
</dbReference>
<dbReference type="Proteomes" id="UP000027665">
    <property type="component" value="Unassembled WGS sequence"/>
</dbReference>
<dbReference type="GO" id="GO:0004360">
    <property type="term" value="F:glutamine-fructose-6-phosphate transaminase (isomerizing) activity"/>
    <property type="evidence" value="ECO:0007669"/>
    <property type="project" value="UniProtKB-UniRule"/>
</dbReference>
<sequence length="608" mass="67309">MCGIMGYIGCKEAAKIILDGLAKHEYRGYDSAGIAVIKGGEIQEIRTTGRVSVLAEKVAKANFTGELGIGHTRWATHGGVSERNAHPHISSDNRVVLVHNGIIENAREIRTDLEARGIAFHTETDTESAVQYLGYVYDGDPKGAIVKLTKRIRGAFALVIMFYDRPNEIWTARKGSPLVVGHAKGEGFCASDPTALLEYTRDVWFMDDDEIARITREGCEFYDFSGAPHEKKPMHLDWDAAMTNRGEYPHFMLKEIHEQPDVVAHTLLGRIAGEKVDLSHELAWTPEETEKWKKIHFVACGTSHYATAAAARIMETLGNFEIRTEVASEYRYRNIPIDEETLAIFVSQSGETADTLHAARLAKNRGARCLVITNVRGSTIHREVGEAIITPAGPEIGVAATKTFTAQITALTLLGMYLAKLRGELSPASERRLISALMDIPGKLATILSKEREIEALARDFADARGFFFIGRGLAYPPALEGALKLKEISYLHAEAYPAGEMKHGPIALLDKELPVVALVPKNGLWEKTVSNIEESMARRSPIIAIATESDEEIRHYTSHIIFTPETEPELYPFVAVIPLQLFAYYIARQRGCDIDMPRNLAKSVTVE</sequence>
<dbReference type="InterPro" id="IPR035466">
    <property type="entry name" value="GlmS/AgaS_SIS"/>
</dbReference>
<accession>A0A073IPG8</accession>
<dbReference type="GO" id="GO:0006487">
    <property type="term" value="P:protein N-linked glycosylation"/>
    <property type="evidence" value="ECO:0007669"/>
    <property type="project" value="TreeGrafter"/>
</dbReference>
<evidence type="ECO:0000259" key="12">
    <source>
        <dbReference type="PROSITE" id="PS51464"/>
    </source>
</evidence>
<keyword evidence="7 10" id="KW-0808">Transferase</keyword>
<dbReference type="InterPro" id="IPR029055">
    <property type="entry name" value="Ntn_hydrolases_N"/>
</dbReference>
<dbReference type="SUPFAM" id="SSF56235">
    <property type="entry name" value="N-terminal nucleophile aminohydrolases (Ntn hydrolases)"/>
    <property type="match status" value="1"/>
</dbReference>
<dbReference type="CDD" id="cd00714">
    <property type="entry name" value="GFAT"/>
    <property type="match status" value="1"/>
</dbReference>
<keyword evidence="9 13" id="KW-0315">Glutamine amidotransferase</keyword>
<dbReference type="PROSITE" id="PS51464">
    <property type="entry name" value="SIS"/>
    <property type="match status" value="2"/>
</dbReference>
<name>A0A073IPG8_9BACT</name>
<dbReference type="InterPro" id="IPR005855">
    <property type="entry name" value="GFAT"/>
</dbReference>
<dbReference type="PANTHER" id="PTHR10937">
    <property type="entry name" value="GLUCOSAMINE--FRUCTOSE-6-PHOSPHATE AMINOTRANSFERASE, ISOMERIZING"/>
    <property type="match status" value="1"/>
</dbReference>
<feature type="domain" description="SIS" evidence="12">
    <location>
        <begin position="284"/>
        <end position="424"/>
    </location>
</feature>
<keyword evidence="8" id="KW-0677">Repeat</keyword>
<dbReference type="InterPro" id="IPR001347">
    <property type="entry name" value="SIS_dom"/>
</dbReference>
<proteinExistence type="inferred from homology"/>
<organism evidence="13 14">
    <name type="scientific">Synergistes jonesii</name>
    <dbReference type="NCBI Taxonomy" id="2754"/>
    <lineage>
        <taxon>Bacteria</taxon>
        <taxon>Thermotogati</taxon>
        <taxon>Synergistota</taxon>
        <taxon>Synergistia</taxon>
        <taxon>Synergistales</taxon>
        <taxon>Synergistaceae</taxon>
        <taxon>Synergistes</taxon>
    </lineage>
</organism>
<dbReference type="FunFam" id="3.60.20.10:FF:000006">
    <property type="entry name" value="Glutamine--fructose-6-phosphate aminotransferase [isomerizing]"/>
    <property type="match status" value="1"/>
</dbReference>
<reference evidence="13 14" key="1">
    <citation type="submission" date="2014-04" db="EMBL/GenBank/DDBJ databases">
        <title>Draft Genome Sequence of Synergistes jonesii.</title>
        <authorList>
            <person name="Coil D.A."/>
            <person name="Eisen J.A."/>
            <person name="Holland-Moritz H.E."/>
        </authorList>
    </citation>
    <scope>NUCLEOTIDE SEQUENCE [LARGE SCALE GENOMIC DNA]</scope>
    <source>
        <strain evidence="13 14">78-1</strain>
    </source>
</reference>
<dbReference type="CDD" id="cd05008">
    <property type="entry name" value="SIS_GlmS_GlmD_1"/>
    <property type="match status" value="1"/>
</dbReference>
<dbReference type="Gene3D" id="3.60.20.10">
    <property type="entry name" value="Glutamine Phosphoribosylpyrophosphate, subunit 1, domain 1"/>
    <property type="match status" value="1"/>
</dbReference>
<dbReference type="PANTHER" id="PTHR10937:SF0">
    <property type="entry name" value="GLUTAMINE--FRUCTOSE-6-PHOSPHATE TRANSAMINASE (ISOMERIZING)"/>
    <property type="match status" value="1"/>
</dbReference>
<evidence type="ECO:0000256" key="6">
    <source>
        <dbReference type="ARBA" id="ARBA00022576"/>
    </source>
</evidence>
<dbReference type="CDD" id="cd05009">
    <property type="entry name" value="SIS_GlmS_GlmD_2"/>
    <property type="match status" value="1"/>
</dbReference>
<comment type="subunit">
    <text evidence="10">Homodimer.</text>
</comment>
<feature type="domain" description="Glutamine amidotransferase type-2" evidence="11">
    <location>
        <begin position="2"/>
        <end position="217"/>
    </location>
</feature>
<dbReference type="EC" id="2.6.1.16" evidence="3 10"/>
<dbReference type="GeneID" id="90984188"/>
<dbReference type="Pfam" id="PF01380">
    <property type="entry name" value="SIS"/>
    <property type="match status" value="2"/>
</dbReference>
<dbReference type="FunFam" id="3.40.50.10490:FF:000002">
    <property type="entry name" value="Glutamine--fructose-6-phosphate aminotransferase [isomerizing]"/>
    <property type="match status" value="1"/>
</dbReference>
<evidence type="ECO:0000256" key="9">
    <source>
        <dbReference type="ARBA" id="ARBA00022962"/>
    </source>
</evidence>
<evidence type="ECO:0000256" key="1">
    <source>
        <dbReference type="ARBA" id="ARBA00001031"/>
    </source>
</evidence>
<gene>
    <name evidence="10" type="primary">glmS</name>
    <name evidence="13" type="ORF">EH55_08055</name>
</gene>
<dbReference type="PATRIC" id="fig|2754.20.peg.1700"/>
<dbReference type="AlphaFoldDB" id="A0A073IPG8"/>
<evidence type="ECO:0000256" key="8">
    <source>
        <dbReference type="ARBA" id="ARBA00022737"/>
    </source>
</evidence>
<dbReference type="FunFam" id="3.40.50.10490:FF:000001">
    <property type="entry name" value="Glutamine--fructose-6-phosphate aminotransferase [isomerizing]"/>
    <property type="match status" value="1"/>
</dbReference>
<comment type="function">
    <text evidence="10">Catalyzes the first step in hexosamine metabolism, converting fructose-6P into glucosamine-6P using glutamine as a nitrogen source.</text>
</comment>
<dbReference type="NCBIfam" id="TIGR01135">
    <property type="entry name" value="glmS"/>
    <property type="match status" value="1"/>
</dbReference>
<dbReference type="GO" id="GO:0006002">
    <property type="term" value="P:fructose 6-phosphate metabolic process"/>
    <property type="evidence" value="ECO:0007669"/>
    <property type="project" value="TreeGrafter"/>
</dbReference>
<evidence type="ECO:0000256" key="2">
    <source>
        <dbReference type="ARBA" id="ARBA00004496"/>
    </source>
</evidence>
<dbReference type="HAMAP" id="MF_00164">
    <property type="entry name" value="GlmS"/>
    <property type="match status" value="1"/>
</dbReference>
<comment type="catalytic activity">
    <reaction evidence="1 10">
        <text>D-fructose 6-phosphate + L-glutamine = D-glucosamine 6-phosphate + L-glutamate</text>
        <dbReference type="Rhea" id="RHEA:13237"/>
        <dbReference type="ChEBI" id="CHEBI:29985"/>
        <dbReference type="ChEBI" id="CHEBI:58359"/>
        <dbReference type="ChEBI" id="CHEBI:58725"/>
        <dbReference type="ChEBI" id="CHEBI:61527"/>
        <dbReference type="EC" id="2.6.1.16"/>
    </reaction>
</comment>
<keyword evidence="14" id="KW-1185">Reference proteome</keyword>
<evidence type="ECO:0000256" key="5">
    <source>
        <dbReference type="ARBA" id="ARBA00022490"/>
    </source>
</evidence>
<keyword evidence="6 10" id="KW-0032">Aminotransferase</keyword>
<dbReference type="RefSeq" id="WP_037977464.1">
    <property type="nucleotide sequence ID" value="NZ_JMKI01000038.1"/>
</dbReference>
<dbReference type="STRING" id="2754.EH55_08055"/>
<feature type="active site" description="Nucleophile; for GATase activity" evidence="10">
    <location>
        <position position="2"/>
    </location>
</feature>
<feature type="domain" description="SIS" evidence="12">
    <location>
        <begin position="457"/>
        <end position="598"/>
    </location>
</feature>
<evidence type="ECO:0000256" key="4">
    <source>
        <dbReference type="ARBA" id="ARBA00016090"/>
    </source>
</evidence>
<dbReference type="eggNOG" id="COG0449">
    <property type="taxonomic scope" value="Bacteria"/>
</dbReference>
<dbReference type="GO" id="GO:0005975">
    <property type="term" value="P:carbohydrate metabolic process"/>
    <property type="evidence" value="ECO:0007669"/>
    <property type="project" value="UniProtKB-UniRule"/>
</dbReference>
<feature type="active site" description="For Fru-6P isomerization activity" evidence="10">
    <location>
        <position position="603"/>
    </location>
</feature>
<keyword evidence="5 10" id="KW-0963">Cytoplasm</keyword>
<evidence type="ECO:0000313" key="14">
    <source>
        <dbReference type="Proteomes" id="UP000027665"/>
    </source>
</evidence>
<dbReference type="PROSITE" id="PS51278">
    <property type="entry name" value="GATASE_TYPE_2"/>
    <property type="match status" value="1"/>
</dbReference>
<dbReference type="GO" id="GO:0097367">
    <property type="term" value="F:carbohydrate derivative binding"/>
    <property type="evidence" value="ECO:0007669"/>
    <property type="project" value="InterPro"/>
</dbReference>
<dbReference type="GO" id="GO:0005829">
    <property type="term" value="C:cytosol"/>
    <property type="evidence" value="ECO:0007669"/>
    <property type="project" value="TreeGrafter"/>
</dbReference>
<dbReference type="EMBL" id="JMKI01000038">
    <property type="protein sequence ID" value="KEJ91619.1"/>
    <property type="molecule type" value="Genomic_DNA"/>
</dbReference>